<evidence type="ECO:0000259" key="4">
    <source>
        <dbReference type="Pfam" id="PF02805"/>
    </source>
</evidence>
<sequence length="257" mass="28408">MTVNGRDPVLAALGELAEAPPRGLADRVFSDWVRVPSAFGDLYVAFSGQGVNFVRPVDAVRGEEEFAAEFHRELRRPLRAAQQPPSGLVTALRRNRTRSVRVDLRHLTDFERAVLETARTIPAGQTRPYSWVAREIGSPRAVRSVGSALARNPVPVLVPCHRVTRADGEPGEYVFGAEFGERLLRAEDVDVDEVRELARSDVFYLGSDTTNIVCFPTCHNARRISAPHRRGFRSVDAARKAGYRPCKHCRPALAGTA</sequence>
<dbReference type="PANTHER" id="PTHR10815">
    <property type="entry name" value="METHYLATED-DNA--PROTEIN-CYSTEINE METHYLTRANSFERASE"/>
    <property type="match status" value="1"/>
</dbReference>
<keyword evidence="6" id="KW-1185">Reference proteome</keyword>
<evidence type="ECO:0000259" key="3">
    <source>
        <dbReference type="Pfam" id="PF01035"/>
    </source>
</evidence>
<dbReference type="InterPro" id="IPR004026">
    <property type="entry name" value="Ada_DNA_repair_Zn-bd"/>
</dbReference>
<keyword evidence="2" id="KW-0010">Activator</keyword>
<organism evidence="5 6">
    <name type="scientific">Saccharopolyspora taberi</name>
    <dbReference type="NCBI Taxonomy" id="60895"/>
    <lineage>
        <taxon>Bacteria</taxon>
        <taxon>Bacillati</taxon>
        <taxon>Actinomycetota</taxon>
        <taxon>Actinomycetes</taxon>
        <taxon>Pseudonocardiales</taxon>
        <taxon>Pseudonocardiaceae</taxon>
        <taxon>Saccharopolyspora</taxon>
    </lineage>
</organism>
<keyword evidence="1" id="KW-0227">DNA damage</keyword>
<proteinExistence type="predicted"/>
<reference evidence="5 6" key="1">
    <citation type="journal article" date="2019" name="Int. J. Syst. Evol. Microbiol.">
        <title>The Global Catalogue of Microorganisms (GCM) 10K type strain sequencing project: providing services to taxonomists for standard genome sequencing and annotation.</title>
        <authorList>
            <consortium name="The Broad Institute Genomics Platform"/>
            <consortium name="The Broad Institute Genome Sequencing Center for Infectious Disease"/>
            <person name="Wu L."/>
            <person name="Ma J."/>
        </authorList>
    </citation>
    <scope>NUCLEOTIDE SEQUENCE [LARGE SCALE GENOMIC DNA]</scope>
    <source>
        <strain evidence="5 6">JCM 9383</strain>
    </source>
</reference>
<protein>
    <recommendedName>
        <fullName evidence="7">Methylated-DNA--[protein]-cysteine S-methyltransferase</fullName>
    </recommendedName>
</protein>
<dbReference type="Pfam" id="PF02805">
    <property type="entry name" value="Ada_Zn_binding"/>
    <property type="match status" value="1"/>
</dbReference>
<feature type="domain" description="Methylated-DNA-[protein]-cysteine S-methyltransferase DNA binding" evidence="3">
    <location>
        <begin position="109"/>
        <end position="189"/>
    </location>
</feature>
<dbReference type="InterPro" id="IPR014048">
    <property type="entry name" value="MethylDNA_cys_MeTrfase_DNA-bd"/>
</dbReference>
<dbReference type="SUPFAM" id="SSF57884">
    <property type="entry name" value="Ada DNA repair protein, N-terminal domain (N-Ada 10)"/>
    <property type="match status" value="1"/>
</dbReference>
<dbReference type="EMBL" id="BAAAUX010000014">
    <property type="protein sequence ID" value="GAA2795157.1"/>
    <property type="molecule type" value="Genomic_DNA"/>
</dbReference>
<comment type="caution">
    <text evidence="5">The sequence shown here is derived from an EMBL/GenBank/DDBJ whole genome shotgun (WGS) entry which is preliminary data.</text>
</comment>
<dbReference type="InterPro" id="IPR036217">
    <property type="entry name" value="MethylDNA_cys_MeTrfase_DNAb"/>
</dbReference>
<gene>
    <name evidence="5" type="ORF">GCM10010470_32670</name>
</gene>
<dbReference type="RefSeq" id="WP_344680538.1">
    <property type="nucleotide sequence ID" value="NZ_BAAAUX010000014.1"/>
</dbReference>
<dbReference type="Proteomes" id="UP001500979">
    <property type="component" value="Unassembled WGS sequence"/>
</dbReference>
<dbReference type="SUPFAM" id="SSF46767">
    <property type="entry name" value="Methylated DNA-protein cysteine methyltransferase, C-terminal domain"/>
    <property type="match status" value="1"/>
</dbReference>
<evidence type="ECO:0000256" key="2">
    <source>
        <dbReference type="ARBA" id="ARBA00023159"/>
    </source>
</evidence>
<dbReference type="Gene3D" id="3.40.10.10">
    <property type="entry name" value="DNA Methylphosphotriester Repair Domain"/>
    <property type="match status" value="1"/>
</dbReference>
<dbReference type="CDD" id="cd06445">
    <property type="entry name" value="ATase"/>
    <property type="match status" value="1"/>
</dbReference>
<evidence type="ECO:0008006" key="7">
    <source>
        <dbReference type="Google" id="ProtNLM"/>
    </source>
</evidence>
<evidence type="ECO:0000256" key="1">
    <source>
        <dbReference type="ARBA" id="ARBA00022763"/>
    </source>
</evidence>
<dbReference type="InterPro" id="IPR036388">
    <property type="entry name" value="WH-like_DNA-bd_sf"/>
</dbReference>
<dbReference type="Gene3D" id="1.10.10.10">
    <property type="entry name" value="Winged helix-like DNA-binding domain superfamily/Winged helix DNA-binding domain"/>
    <property type="match status" value="1"/>
</dbReference>
<dbReference type="PANTHER" id="PTHR10815:SF13">
    <property type="entry name" value="METHYLATED-DNA--PROTEIN-CYSTEINE METHYLTRANSFERASE"/>
    <property type="match status" value="1"/>
</dbReference>
<evidence type="ECO:0000313" key="5">
    <source>
        <dbReference type="EMBL" id="GAA2795157.1"/>
    </source>
</evidence>
<evidence type="ECO:0000313" key="6">
    <source>
        <dbReference type="Proteomes" id="UP001500979"/>
    </source>
</evidence>
<dbReference type="InterPro" id="IPR035451">
    <property type="entry name" value="Ada-like_dom_sf"/>
</dbReference>
<feature type="domain" description="Ada DNA repair metal-binding" evidence="4">
    <location>
        <begin position="200"/>
        <end position="251"/>
    </location>
</feature>
<dbReference type="NCBIfam" id="TIGR00589">
    <property type="entry name" value="ogt"/>
    <property type="match status" value="1"/>
</dbReference>
<name>A0ABN3VDN6_9PSEU</name>
<accession>A0ABN3VDN6</accession>
<dbReference type="Pfam" id="PF01035">
    <property type="entry name" value="DNA_binding_1"/>
    <property type="match status" value="1"/>
</dbReference>